<dbReference type="AlphaFoldDB" id="A0AAD7BBD6"/>
<dbReference type="InterPro" id="IPR000719">
    <property type="entry name" value="Prot_kinase_dom"/>
</dbReference>
<sequence>VDATRISDGSRVFIKKCLPEEADMYRKYASEPLASHPKNHCIPLIDAITVPGEAKLNLVVMPFCDGLDVPQVQFHTVGEAVDFFSQMCEGVQFMHKYHDYLGCVSHRKGLTDLTDVYRYIDRAHVLKEATPNPELRNRTQHLVRYYLAGFELSGTQHPSDGPRRTNATRGDPEMFLPEFRSKNAPYHPFAVDVFLLARMMSEILDGRKKILGFSFMRGLLIDMMNNDPNKRSKMDEVVRRLDGITSALSWWKSGARFSRADENLVLRIFRDAAHWVNQVVWMARGTGDSDFFSLE</sequence>
<keyword evidence="3" id="KW-1185">Reference proteome</keyword>
<feature type="domain" description="Protein kinase" evidence="1">
    <location>
        <begin position="1"/>
        <end position="295"/>
    </location>
</feature>
<dbReference type="GO" id="GO:0005524">
    <property type="term" value="F:ATP binding"/>
    <property type="evidence" value="ECO:0007669"/>
    <property type="project" value="InterPro"/>
</dbReference>
<dbReference type="GO" id="GO:0004672">
    <property type="term" value="F:protein kinase activity"/>
    <property type="evidence" value="ECO:0007669"/>
    <property type="project" value="InterPro"/>
</dbReference>
<evidence type="ECO:0000313" key="3">
    <source>
        <dbReference type="Proteomes" id="UP001221142"/>
    </source>
</evidence>
<dbReference type="PROSITE" id="PS50011">
    <property type="entry name" value="PROTEIN_KINASE_DOM"/>
    <property type="match status" value="1"/>
</dbReference>
<feature type="non-terminal residue" evidence="2">
    <location>
        <position position="295"/>
    </location>
</feature>
<protein>
    <recommendedName>
        <fullName evidence="1">Protein kinase domain-containing protein</fullName>
    </recommendedName>
</protein>
<dbReference type="SUPFAM" id="SSF56112">
    <property type="entry name" value="Protein kinase-like (PK-like)"/>
    <property type="match status" value="1"/>
</dbReference>
<reference evidence="2" key="1">
    <citation type="submission" date="2023-03" db="EMBL/GenBank/DDBJ databases">
        <title>Massive genome expansion in bonnet fungi (Mycena s.s.) driven by repeated elements and novel gene families across ecological guilds.</title>
        <authorList>
            <consortium name="Lawrence Berkeley National Laboratory"/>
            <person name="Harder C.B."/>
            <person name="Miyauchi S."/>
            <person name="Viragh M."/>
            <person name="Kuo A."/>
            <person name="Thoen E."/>
            <person name="Andreopoulos B."/>
            <person name="Lu D."/>
            <person name="Skrede I."/>
            <person name="Drula E."/>
            <person name="Henrissat B."/>
            <person name="Morin E."/>
            <person name="Kohler A."/>
            <person name="Barry K."/>
            <person name="LaButti K."/>
            <person name="Morin E."/>
            <person name="Salamov A."/>
            <person name="Lipzen A."/>
            <person name="Mereny Z."/>
            <person name="Hegedus B."/>
            <person name="Baldrian P."/>
            <person name="Stursova M."/>
            <person name="Weitz H."/>
            <person name="Taylor A."/>
            <person name="Grigoriev I.V."/>
            <person name="Nagy L.G."/>
            <person name="Martin F."/>
            <person name="Kauserud H."/>
        </authorList>
    </citation>
    <scope>NUCLEOTIDE SEQUENCE</scope>
    <source>
        <strain evidence="2">9284</strain>
    </source>
</reference>
<dbReference type="Proteomes" id="UP001221142">
    <property type="component" value="Unassembled WGS sequence"/>
</dbReference>
<comment type="caution">
    <text evidence="2">The sequence shown here is derived from an EMBL/GenBank/DDBJ whole genome shotgun (WGS) entry which is preliminary data.</text>
</comment>
<evidence type="ECO:0000313" key="2">
    <source>
        <dbReference type="EMBL" id="KAJ7616429.1"/>
    </source>
</evidence>
<dbReference type="Gene3D" id="1.10.510.10">
    <property type="entry name" value="Transferase(Phosphotransferase) domain 1"/>
    <property type="match status" value="1"/>
</dbReference>
<dbReference type="EMBL" id="JARKIF010000022">
    <property type="protein sequence ID" value="KAJ7616429.1"/>
    <property type="molecule type" value="Genomic_DNA"/>
</dbReference>
<proteinExistence type="predicted"/>
<evidence type="ECO:0000259" key="1">
    <source>
        <dbReference type="PROSITE" id="PS50011"/>
    </source>
</evidence>
<dbReference type="InterPro" id="IPR011009">
    <property type="entry name" value="Kinase-like_dom_sf"/>
</dbReference>
<accession>A0AAD7BBD6</accession>
<organism evidence="2 3">
    <name type="scientific">Roridomyces roridus</name>
    <dbReference type="NCBI Taxonomy" id="1738132"/>
    <lineage>
        <taxon>Eukaryota</taxon>
        <taxon>Fungi</taxon>
        <taxon>Dikarya</taxon>
        <taxon>Basidiomycota</taxon>
        <taxon>Agaricomycotina</taxon>
        <taxon>Agaricomycetes</taxon>
        <taxon>Agaricomycetidae</taxon>
        <taxon>Agaricales</taxon>
        <taxon>Marasmiineae</taxon>
        <taxon>Mycenaceae</taxon>
        <taxon>Roridomyces</taxon>
    </lineage>
</organism>
<gene>
    <name evidence="2" type="ORF">FB45DRAFT_757199</name>
</gene>
<name>A0AAD7BBD6_9AGAR</name>